<comment type="caution">
    <text evidence="1">The sequence shown here is derived from an EMBL/GenBank/DDBJ whole genome shotgun (WGS) entry which is preliminary data.</text>
</comment>
<organism evidence="1 2">
    <name type="scientific">Priestia flexa</name>
    <dbReference type="NCBI Taxonomy" id="86664"/>
    <lineage>
        <taxon>Bacteria</taxon>
        <taxon>Bacillati</taxon>
        <taxon>Bacillota</taxon>
        <taxon>Bacilli</taxon>
        <taxon>Bacillales</taxon>
        <taxon>Bacillaceae</taxon>
        <taxon>Priestia</taxon>
    </lineage>
</organism>
<protein>
    <submittedName>
        <fullName evidence="1">Uncharacterized protein</fullName>
    </submittedName>
</protein>
<keyword evidence="2" id="KW-1185">Reference proteome</keyword>
<dbReference type="EMBL" id="JAWUZT010000005">
    <property type="protein sequence ID" value="MDW8515119.1"/>
    <property type="molecule type" value="Genomic_DNA"/>
</dbReference>
<evidence type="ECO:0000313" key="2">
    <source>
        <dbReference type="Proteomes" id="UP001284771"/>
    </source>
</evidence>
<proteinExistence type="predicted"/>
<dbReference type="RefSeq" id="WP_318757209.1">
    <property type="nucleotide sequence ID" value="NZ_JAWUZT010000005.1"/>
</dbReference>
<gene>
    <name evidence="1" type="ORF">RIB56_03160</name>
</gene>
<name>A0ABU4J2A3_9BACI</name>
<accession>A0ABU4J2A3</accession>
<evidence type="ECO:0000313" key="1">
    <source>
        <dbReference type="EMBL" id="MDW8515119.1"/>
    </source>
</evidence>
<dbReference type="Proteomes" id="UP001284771">
    <property type="component" value="Unassembled WGS sequence"/>
</dbReference>
<reference evidence="2" key="1">
    <citation type="submission" date="2023-07" db="EMBL/GenBank/DDBJ databases">
        <title>Draft genomic sequences of Priestia flexa CCM isolated from the soil of an abandoned mine contaminated by free cyanide in the high Andean zone of Tacna, Peru.</title>
        <authorList>
            <person name="Caceda Quiroz C.J."/>
            <person name="Maraza Chooque G.J."/>
            <person name="Fora Quispe G.L."/>
            <person name="Carpio Mamani M."/>
        </authorList>
    </citation>
    <scope>NUCLEOTIDE SEQUENCE [LARGE SCALE GENOMIC DNA]</scope>
    <source>
        <strain evidence="2">CCM</strain>
    </source>
</reference>
<sequence>MTYEFTLVDSYLHSIEYTAIYQEKEESERQKLVFTAYDRLSTYFDETYLTPKVIGLQTIYMMEGEEEEFAKFKRHGVNSMGLKGMSFSFDITQHVSPDALTIIQRAMDAEKKSGARVGRLI</sequence>